<accession>A0A7J5AS97</accession>
<reference evidence="1 2" key="1">
    <citation type="submission" date="2019-09" db="EMBL/GenBank/DDBJ databases">
        <authorList>
            <person name="Cao W.R."/>
        </authorList>
    </citation>
    <scope>NUCLEOTIDE SEQUENCE [LARGE SCALE GENOMIC DNA]</scope>
    <source>
        <strain evidence="2">a4</strain>
    </source>
</reference>
<protein>
    <submittedName>
        <fullName evidence="1">Uncharacterized protein</fullName>
    </submittedName>
</protein>
<evidence type="ECO:0000313" key="2">
    <source>
        <dbReference type="Proteomes" id="UP000467305"/>
    </source>
</evidence>
<dbReference type="Proteomes" id="UP000467305">
    <property type="component" value="Unassembled WGS sequence"/>
</dbReference>
<keyword evidence="2" id="KW-1185">Reference proteome</keyword>
<proteinExistence type="predicted"/>
<sequence>MKKLSKTNQNNEPFYTTNTKEIIKVNELSILLLYFNEITQNRVTLVNTEAIIHKTLPLKQACSFWNTYYVYSFGGNQSVSETNVDQEAAYEIVTGELGGCSKIGGINTSCAWGQHMCLSSQAVCCN</sequence>
<gene>
    <name evidence="1" type="ORF">F7018_01125</name>
</gene>
<dbReference type="OrthoDB" id="1190041at2"/>
<dbReference type="AlphaFoldDB" id="A0A7J5AS97"/>
<dbReference type="EMBL" id="WAAU01000003">
    <property type="protein sequence ID" value="KAB1160506.1"/>
    <property type="molecule type" value="Genomic_DNA"/>
</dbReference>
<dbReference type="RefSeq" id="WP_150898135.1">
    <property type="nucleotide sequence ID" value="NZ_WAAU01000003.1"/>
</dbReference>
<organism evidence="1 2">
    <name type="scientific">Tenacibaculum aiptasiae</name>
    <dbReference type="NCBI Taxonomy" id="426481"/>
    <lineage>
        <taxon>Bacteria</taxon>
        <taxon>Pseudomonadati</taxon>
        <taxon>Bacteroidota</taxon>
        <taxon>Flavobacteriia</taxon>
        <taxon>Flavobacteriales</taxon>
        <taxon>Flavobacteriaceae</taxon>
        <taxon>Tenacibaculum</taxon>
    </lineage>
</organism>
<evidence type="ECO:0000313" key="1">
    <source>
        <dbReference type="EMBL" id="KAB1160506.1"/>
    </source>
</evidence>
<comment type="caution">
    <text evidence="1">The sequence shown here is derived from an EMBL/GenBank/DDBJ whole genome shotgun (WGS) entry which is preliminary data.</text>
</comment>
<name>A0A7J5AS97_9FLAO</name>